<gene>
    <name evidence="3" type="ORF">JGI23_01593</name>
</gene>
<proteinExistence type="predicted"/>
<keyword evidence="1" id="KW-0479">Metal-binding</keyword>
<name>A0A0P1NY17_9BACT</name>
<evidence type="ECO:0000259" key="2">
    <source>
        <dbReference type="Pfam" id="PF07883"/>
    </source>
</evidence>
<dbReference type="InterPro" id="IPR014710">
    <property type="entry name" value="RmlC-like_jellyroll"/>
</dbReference>
<dbReference type="PANTHER" id="PTHR35848:SF6">
    <property type="entry name" value="CUPIN TYPE-2 DOMAIN-CONTAINING PROTEIN"/>
    <property type="match status" value="1"/>
</dbReference>
<accession>A0A0P1NY17</accession>
<reference evidence="4" key="1">
    <citation type="submission" date="2015-11" db="EMBL/GenBank/DDBJ databases">
        <authorList>
            <person name="Varghese N."/>
        </authorList>
    </citation>
    <scope>NUCLEOTIDE SEQUENCE [LARGE SCALE GENOMIC DNA]</scope>
    <source>
        <strain evidence="4">JGI-23</strain>
    </source>
</reference>
<dbReference type="GO" id="GO:0046872">
    <property type="term" value="F:metal ion binding"/>
    <property type="evidence" value="ECO:0007669"/>
    <property type="project" value="UniProtKB-KW"/>
</dbReference>
<dbReference type="RefSeq" id="WP_143713937.1">
    <property type="nucleotide sequence ID" value="NZ_CZVW01000019.1"/>
</dbReference>
<dbReference type="AlphaFoldDB" id="A0A0P1NY17"/>
<dbReference type="InterPro" id="IPR051610">
    <property type="entry name" value="GPI/OXD"/>
</dbReference>
<sequence>MKTKKSNKSANVRFLKFDDYRWSGVEVKKYKDENNTWLDVCRQVIAGKYGEKTKFHLRYFEIAPGGYSTLEKHKHEHVVICVRGKGKAIAGDEVYEMNFMDVLYIGSNVVHQFVNDSNEPFGFFCIVDAKRDKPKLLTKKEILELLKNEKLSKFIRVPETYPTLKQAT</sequence>
<feature type="domain" description="Cupin type-2" evidence="2">
    <location>
        <begin position="59"/>
        <end position="127"/>
    </location>
</feature>
<dbReference type="InterPro" id="IPR013096">
    <property type="entry name" value="Cupin_2"/>
</dbReference>
<dbReference type="EMBL" id="CZVW01000019">
    <property type="protein sequence ID" value="CUT03942.1"/>
    <property type="molecule type" value="Genomic_DNA"/>
</dbReference>
<dbReference type="Pfam" id="PF07883">
    <property type="entry name" value="Cupin_2"/>
    <property type="match status" value="1"/>
</dbReference>
<dbReference type="OrthoDB" id="1551122at2"/>
<dbReference type="Gene3D" id="2.60.120.10">
    <property type="entry name" value="Jelly Rolls"/>
    <property type="match status" value="1"/>
</dbReference>
<dbReference type="CDD" id="cd02222">
    <property type="entry name" value="cupin_TM1459-like"/>
    <property type="match status" value="1"/>
</dbReference>
<protein>
    <submittedName>
        <fullName evidence="3">Cupin domain-containing protein</fullName>
    </submittedName>
</protein>
<evidence type="ECO:0000313" key="3">
    <source>
        <dbReference type="EMBL" id="CUT03942.1"/>
    </source>
</evidence>
<organism evidence="3 4">
    <name type="scientific">Candidatus Chryseopegocella kryptomonas</name>
    <dbReference type="NCBI Taxonomy" id="1633643"/>
    <lineage>
        <taxon>Bacteria</taxon>
        <taxon>Pseudomonadati</taxon>
        <taxon>Candidatus Kryptoniota</taxon>
        <taxon>Candidatus Chryseopegocella</taxon>
    </lineage>
</organism>
<dbReference type="PANTHER" id="PTHR35848">
    <property type="entry name" value="OXALATE-BINDING PROTEIN"/>
    <property type="match status" value="1"/>
</dbReference>
<evidence type="ECO:0000313" key="4">
    <source>
        <dbReference type="Proteomes" id="UP000199197"/>
    </source>
</evidence>
<keyword evidence="4" id="KW-1185">Reference proteome</keyword>
<evidence type="ECO:0000256" key="1">
    <source>
        <dbReference type="ARBA" id="ARBA00022723"/>
    </source>
</evidence>
<dbReference type="Proteomes" id="UP000199197">
    <property type="component" value="Unassembled WGS sequence"/>
</dbReference>
<dbReference type="InterPro" id="IPR011051">
    <property type="entry name" value="RmlC_Cupin_sf"/>
</dbReference>
<dbReference type="SUPFAM" id="SSF51182">
    <property type="entry name" value="RmlC-like cupins"/>
    <property type="match status" value="1"/>
</dbReference>